<dbReference type="Proteomes" id="UP001523392">
    <property type="component" value="Unassembled WGS sequence"/>
</dbReference>
<dbReference type="RefSeq" id="WP_252955385.1">
    <property type="nucleotide sequence ID" value="NZ_JAFIRR010000150.1"/>
</dbReference>
<accession>A0ABT1DB10</accession>
<evidence type="ECO:0000256" key="1">
    <source>
        <dbReference type="ARBA" id="ARBA00009437"/>
    </source>
</evidence>
<dbReference type="SUPFAM" id="SSF46785">
    <property type="entry name" value="Winged helix' DNA-binding domain"/>
    <property type="match status" value="1"/>
</dbReference>
<dbReference type="SUPFAM" id="SSF53850">
    <property type="entry name" value="Periplasmic binding protein-like II"/>
    <property type="match status" value="1"/>
</dbReference>
<dbReference type="PROSITE" id="PS50931">
    <property type="entry name" value="HTH_LYSR"/>
    <property type="match status" value="1"/>
</dbReference>
<dbReference type="InterPro" id="IPR058163">
    <property type="entry name" value="LysR-type_TF_proteobact-type"/>
</dbReference>
<keyword evidence="3" id="KW-0238">DNA-binding</keyword>
<dbReference type="Pfam" id="PF03466">
    <property type="entry name" value="LysR_substrate"/>
    <property type="match status" value="1"/>
</dbReference>
<evidence type="ECO:0000256" key="3">
    <source>
        <dbReference type="ARBA" id="ARBA00023125"/>
    </source>
</evidence>
<dbReference type="Gene3D" id="1.10.10.10">
    <property type="entry name" value="Winged helix-like DNA-binding domain superfamily/Winged helix DNA-binding domain"/>
    <property type="match status" value="1"/>
</dbReference>
<proteinExistence type="inferred from homology"/>
<dbReference type="InterPro" id="IPR000847">
    <property type="entry name" value="LysR_HTH_N"/>
</dbReference>
<reference evidence="6 7" key="1">
    <citation type="submission" date="2021-12" db="EMBL/GenBank/DDBJ databases">
        <title>Siccirubricoccus leaddurans sp. nov., a high concentration Zn2+ tolerance bacterium.</title>
        <authorList>
            <person name="Cao Y."/>
        </authorList>
    </citation>
    <scope>NUCLEOTIDE SEQUENCE [LARGE SCALE GENOMIC DNA]</scope>
    <source>
        <strain evidence="6 7">KC 17139</strain>
    </source>
</reference>
<dbReference type="EMBL" id="JAFIRR010000150">
    <property type="protein sequence ID" value="MCO6418757.1"/>
    <property type="molecule type" value="Genomic_DNA"/>
</dbReference>
<comment type="similarity">
    <text evidence="1">Belongs to the LysR transcriptional regulatory family.</text>
</comment>
<sequence length="303" mass="32525">MDRLDELRLLVAILETGSLAAAGRRLGHSPPAVTRGLAGLEERLGVRLLDRTTRQSRPTEAGRRLGEQARRLLAEYEDAMTEAAGAAAAPRGRLRVAAPLVFGRLHAAPLVTAFLDAQPQVSAELILSDRNADLLEEEIDVAIRIGPLAEAGLVARKVGSVRRVLAASPDYLARHGRPAAPPDLAAHQVIQFAAPGTPTPEWRFRAPDGQAVAVRVTPRFSVNQAEAALEAALAGRGILRLLSYQAAEAFAAGRLERLLRDWEPPARPVSLVLPSARLLPPRVRAFMDFAAPRLGALTVLREG</sequence>
<evidence type="ECO:0000256" key="4">
    <source>
        <dbReference type="ARBA" id="ARBA00023163"/>
    </source>
</evidence>
<feature type="domain" description="HTH lysR-type" evidence="5">
    <location>
        <begin position="1"/>
        <end position="59"/>
    </location>
</feature>
<dbReference type="Gene3D" id="3.40.190.290">
    <property type="match status" value="1"/>
</dbReference>
<keyword evidence="7" id="KW-1185">Reference proteome</keyword>
<dbReference type="Pfam" id="PF00126">
    <property type="entry name" value="HTH_1"/>
    <property type="match status" value="1"/>
</dbReference>
<dbReference type="PANTHER" id="PTHR30537:SF5">
    <property type="entry name" value="HTH-TYPE TRANSCRIPTIONAL ACTIVATOR TTDR-RELATED"/>
    <property type="match status" value="1"/>
</dbReference>
<gene>
    <name evidence="6" type="ORF">JYK14_21720</name>
</gene>
<name>A0ABT1DB10_9PROT</name>
<keyword evidence="4" id="KW-0804">Transcription</keyword>
<dbReference type="InterPro" id="IPR036388">
    <property type="entry name" value="WH-like_DNA-bd_sf"/>
</dbReference>
<evidence type="ECO:0000256" key="2">
    <source>
        <dbReference type="ARBA" id="ARBA00023015"/>
    </source>
</evidence>
<evidence type="ECO:0000313" key="7">
    <source>
        <dbReference type="Proteomes" id="UP001523392"/>
    </source>
</evidence>
<protein>
    <submittedName>
        <fullName evidence="6">LysR family transcriptional regulator</fullName>
    </submittedName>
</protein>
<dbReference type="InterPro" id="IPR036390">
    <property type="entry name" value="WH_DNA-bd_sf"/>
</dbReference>
<evidence type="ECO:0000313" key="6">
    <source>
        <dbReference type="EMBL" id="MCO6418757.1"/>
    </source>
</evidence>
<comment type="caution">
    <text evidence="6">The sequence shown here is derived from an EMBL/GenBank/DDBJ whole genome shotgun (WGS) entry which is preliminary data.</text>
</comment>
<dbReference type="InterPro" id="IPR005119">
    <property type="entry name" value="LysR_subst-bd"/>
</dbReference>
<keyword evidence="2" id="KW-0805">Transcription regulation</keyword>
<evidence type="ECO:0000259" key="5">
    <source>
        <dbReference type="PROSITE" id="PS50931"/>
    </source>
</evidence>
<organism evidence="6 7">
    <name type="scientific">Siccirubricoccus soli</name>
    <dbReference type="NCBI Taxonomy" id="2899147"/>
    <lineage>
        <taxon>Bacteria</taxon>
        <taxon>Pseudomonadati</taxon>
        <taxon>Pseudomonadota</taxon>
        <taxon>Alphaproteobacteria</taxon>
        <taxon>Acetobacterales</taxon>
        <taxon>Roseomonadaceae</taxon>
        <taxon>Siccirubricoccus</taxon>
    </lineage>
</organism>
<dbReference type="PANTHER" id="PTHR30537">
    <property type="entry name" value="HTH-TYPE TRANSCRIPTIONAL REGULATOR"/>
    <property type="match status" value="1"/>
</dbReference>
<dbReference type="CDD" id="cd08471">
    <property type="entry name" value="PBP2_CrgA_like_2"/>
    <property type="match status" value="1"/>
</dbReference>